<dbReference type="FunFam" id="3.40.50.1970:FF:000003">
    <property type="entry name" value="Alcohol dehydrogenase, iron-containing"/>
    <property type="match status" value="1"/>
</dbReference>
<dbReference type="PANTHER" id="PTHR11496">
    <property type="entry name" value="ALCOHOL DEHYDROGENASE"/>
    <property type="match status" value="1"/>
</dbReference>
<reference evidence="7" key="1">
    <citation type="submission" date="2022-12" db="EMBL/GenBank/DDBJ databases">
        <title>Reference genome sequencing for broad-spectrum identification of bacterial and archaeal isolates by mass spectrometry.</title>
        <authorList>
            <person name="Sekiguchi Y."/>
            <person name="Tourlousse D.M."/>
        </authorList>
    </citation>
    <scope>NUCLEOTIDE SEQUENCE</scope>
    <source>
        <strain evidence="7">ASRB1</strain>
    </source>
</reference>
<sequence length="396" mass="42854">MTYREKIKEAEEQQFALRKFVLPEFVFGPGARKLAGRYARNFGARKALIVTDPGVMKAGWTEDVTVSLEAAELSYTIYSHVTPNPRSEEVKLGAQVYQREGCNILIAVGGGSPIDCAKGIGIVTSNHKDILDFVGVDQVPVPMPPLICIPTTGGSSADLSQFAIINNEKEKIKVAIISKAVVPDLALIDPITLLSMPPYLTACTSFDALTHAIEAYVSIAHSPITDLHALEAVRLISSNLEASLGNPEDIELRTQMMLGSVQAGIAFSNASLGATHAMAHSLGGLLDVAHGECNAILLEHVVAFNFDEVPMRYERVGEAMGLDLKGKSIEGKKSAILCEIRRLRISVGIERTLRQLGMQQSDIPQLAQKAMKDTCMVTNPRRPTQKDIEAIYGAAF</sequence>
<comment type="caution">
    <text evidence="7">The sequence shown here is derived from an EMBL/GenBank/DDBJ whole genome shotgun (WGS) entry which is preliminary data.</text>
</comment>
<dbReference type="InterPro" id="IPR056798">
    <property type="entry name" value="ADH_Fe_C"/>
</dbReference>
<evidence type="ECO:0000313" key="7">
    <source>
        <dbReference type="EMBL" id="GLI32968.1"/>
    </source>
</evidence>
<dbReference type="FunFam" id="1.20.1090.10:FF:000001">
    <property type="entry name" value="Aldehyde-alcohol dehydrogenase"/>
    <property type="match status" value="1"/>
</dbReference>
<evidence type="ECO:0000259" key="6">
    <source>
        <dbReference type="Pfam" id="PF25137"/>
    </source>
</evidence>
<dbReference type="Proteomes" id="UP001144372">
    <property type="component" value="Unassembled WGS sequence"/>
</dbReference>
<dbReference type="GO" id="GO:0046872">
    <property type="term" value="F:metal ion binding"/>
    <property type="evidence" value="ECO:0007669"/>
    <property type="project" value="InterPro"/>
</dbReference>
<evidence type="ECO:0000259" key="5">
    <source>
        <dbReference type="Pfam" id="PF00465"/>
    </source>
</evidence>
<comment type="cofactor">
    <cofactor evidence="1">
        <name>Fe cation</name>
        <dbReference type="ChEBI" id="CHEBI:24875"/>
    </cofactor>
</comment>
<evidence type="ECO:0000256" key="4">
    <source>
        <dbReference type="ARBA" id="ARBA00023027"/>
    </source>
</evidence>
<organism evidence="7 8">
    <name type="scientific">Desulforhabdus amnigena</name>
    <dbReference type="NCBI Taxonomy" id="40218"/>
    <lineage>
        <taxon>Bacteria</taxon>
        <taxon>Pseudomonadati</taxon>
        <taxon>Thermodesulfobacteriota</taxon>
        <taxon>Syntrophobacteria</taxon>
        <taxon>Syntrophobacterales</taxon>
        <taxon>Syntrophobacteraceae</taxon>
        <taxon>Desulforhabdus</taxon>
    </lineage>
</organism>
<dbReference type="AlphaFoldDB" id="A0A9W6D0D4"/>
<dbReference type="Pfam" id="PF25137">
    <property type="entry name" value="ADH_Fe_C"/>
    <property type="match status" value="1"/>
</dbReference>
<dbReference type="InterPro" id="IPR039697">
    <property type="entry name" value="Alcohol_dehydrogenase_Fe"/>
</dbReference>
<dbReference type="PROSITE" id="PS00913">
    <property type="entry name" value="ADH_IRON_1"/>
    <property type="match status" value="1"/>
</dbReference>
<gene>
    <name evidence="7" type="ORF">DAMNIGENAA_04010</name>
</gene>
<dbReference type="PROSITE" id="PS00060">
    <property type="entry name" value="ADH_IRON_2"/>
    <property type="match status" value="1"/>
</dbReference>
<dbReference type="SUPFAM" id="SSF56796">
    <property type="entry name" value="Dehydroquinate synthase-like"/>
    <property type="match status" value="1"/>
</dbReference>
<evidence type="ECO:0000313" key="8">
    <source>
        <dbReference type="Proteomes" id="UP001144372"/>
    </source>
</evidence>
<dbReference type="RefSeq" id="WP_281791986.1">
    <property type="nucleotide sequence ID" value="NZ_BSDR01000001.1"/>
</dbReference>
<evidence type="ECO:0000256" key="2">
    <source>
        <dbReference type="ARBA" id="ARBA00007358"/>
    </source>
</evidence>
<keyword evidence="4" id="KW-0520">NAD</keyword>
<dbReference type="GO" id="GO:0004022">
    <property type="term" value="F:alcohol dehydrogenase (NAD+) activity"/>
    <property type="evidence" value="ECO:0007669"/>
    <property type="project" value="TreeGrafter"/>
</dbReference>
<dbReference type="InterPro" id="IPR018211">
    <property type="entry name" value="ADH_Fe_CS"/>
</dbReference>
<accession>A0A9W6D0D4</accession>
<proteinExistence type="inferred from homology"/>
<name>A0A9W6D0D4_9BACT</name>
<comment type="similarity">
    <text evidence="2">Belongs to the iron-containing alcohol dehydrogenase family.</text>
</comment>
<dbReference type="Pfam" id="PF00465">
    <property type="entry name" value="Fe-ADH"/>
    <property type="match status" value="1"/>
</dbReference>
<dbReference type="Gene3D" id="1.20.1090.10">
    <property type="entry name" value="Dehydroquinate synthase-like - alpha domain"/>
    <property type="match status" value="1"/>
</dbReference>
<keyword evidence="3" id="KW-0560">Oxidoreductase</keyword>
<keyword evidence="8" id="KW-1185">Reference proteome</keyword>
<feature type="domain" description="Alcohol dehydrogenase iron-type/glycerol dehydrogenase GldA" evidence="5">
    <location>
        <begin position="24"/>
        <end position="190"/>
    </location>
</feature>
<dbReference type="NCBIfam" id="NF041833">
    <property type="entry name" value="Fe_ADH_ErcA"/>
    <property type="match status" value="1"/>
</dbReference>
<dbReference type="EMBL" id="BSDR01000001">
    <property type="protein sequence ID" value="GLI32968.1"/>
    <property type="molecule type" value="Genomic_DNA"/>
</dbReference>
<evidence type="ECO:0000256" key="1">
    <source>
        <dbReference type="ARBA" id="ARBA00001962"/>
    </source>
</evidence>
<feature type="domain" description="Fe-containing alcohol dehydrogenase-like C-terminal" evidence="6">
    <location>
        <begin position="201"/>
        <end position="395"/>
    </location>
</feature>
<evidence type="ECO:0000256" key="3">
    <source>
        <dbReference type="ARBA" id="ARBA00023002"/>
    </source>
</evidence>
<dbReference type="InterPro" id="IPR001670">
    <property type="entry name" value="ADH_Fe/GldA"/>
</dbReference>
<dbReference type="CDD" id="cd17814">
    <property type="entry name" value="Fe-ADH-like"/>
    <property type="match status" value="1"/>
</dbReference>
<protein>
    <submittedName>
        <fullName evidence="7">Iron-containing alcohol dehydrogenase</fullName>
    </submittedName>
</protein>
<dbReference type="Gene3D" id="3.40.50.1970">
    <property type="match status" value="1"/>
</dbReference>
<dbReference type="PANTHER" id="PTHR11496:SF102">
    <property type="entry name" value="ALCOHOL DEHYDROGENASE 4"/>
    <property type="match status" value="1"/>
</dbReference>